<feature type="transmembrane region" description="Helical" evidence="2">
    <location>
        <begin position="16"/>
        <end position="42"/>
    </location>
</feature>
<sequence>MENIVHQWCSKKDVLFLLYLCLLYSIPGVPTVGNGTYARIYIKRSMQRDRERMKMHQNYGLNGNRPPRSMQRDRERMKMHQNYGLNGNRPPVRVRPQNQWYANG</sequence>
<evidence type="ECO:0000313" key="3">
    <source>
        <dbReference type="EMBL" id="CAD7650173.1"/>
    </source>
</evidence>
<dbReference type="Proteomes" id="UP000728032">
    <property type="component" value="Unassembled WGS sequence"/>
</dbReference>
<evidence type="ECO:0000313" key="4">
    <source>
        <dbReference type="Proteomes" id="UP000728032"/>
    </source>
</evidence>
<gene>
    <name evidence="3" type="ORF">ONB1V03_LOCUS7668</name>
</gene>
<evidence type="ECO:0000256" key="2">
    <source>
        <dbReference type="SAM" id="Phobius"/>
    </source>
</evidence>
<keyword evidence="4" id="KW-1185">Reference proteome</keyword>
<dbReference type="EMBL" id="OC918823">
    <property type="protein sequence ID" value="CAD7650173.1"/>
    <property type="molecule type" value="Genomic_DNA"/>
</dbReference>
<accession>A0A7R9QL65</accession>
<organism evidence="3">
    <name type="scientific">Oppiella nova</name>
    <dbReference type="NCBI Taxonomy" id="334625"/>
    <lineage>
        <taxon>Eukaryota</taxon>
        <taxon>Metazoa</taxon>
        <taxon>Ecdysozoa</taxon>
        <taxon>Arthropoda</taxon>
        <taxon>Chelicerata</taxon>
        <taxon>Arachnida</taxon>
        <taxon>Acari</taxon>
        <taxon>Acariformes</taxon>
        <taxon>Sarcoptiformes</taxon>
        <taxon>Oribatida</taxon>
        <taxon>Brachypylina</taxon>
        <taxon>Oppioidea</taxon>
        <taxon>Oppiidae</taxon>
        <taxon>Oppiella</taxon>
    </lineage>
</organism>
<feature type="region of interest" description="Disordered" evidence="1">
    <location>
        <begin position="81"/>
        <end position="104"/>
    </location>
</feature>
<keyword evidence="2" id="KW-0472">Membrane</keyword>
<name>A0A7R9QL65_9ACAR</name>
<evidence type="ECO:0000256" key="1">
    <source>
        <dbReference type="SAM" id="MobiDB-lite"/>
    </source>
</evidence>
<dbReference type="AlphaFoldDB" id="A0A7R9QL65"/>
<reference evidence="3" key="1">
    <citation type="submission" date="2020-11" db="EMBL/GenBank/DDBJ databases">
        <authorList>
            <person name="Tran Van P."/>
        </authorList>
    </citation>
    <scope>NUCLEOTIDE SEQUENCE</scope>
</reference>
<keyword evidence="2" id="KW-1133">Transmembrane helix</keyword>
<proteinExistence type="predicted"/>
<keyword evidence="2" id="KW-0812">Transmembrane</keyword>
<dbReference type="EMBL" id="CAJPVJ010003998">
    <property type="protein sequence ID" value="CAG2168175.1"/>
    <property type="molecule type" value="Genomic_DNA"/>
</dbReference>
<protein>
    <submittedName>
        <fullName evidence="3">Uncharacterized protein</fullName>
    </submittedName>
</protein>